<dbReference type="InterPro" id="IPR019874">
    <property type="entry name" value="RF_methyltr_PrmC"/>
</dbReference>
<dbReference type="InterPro" id="IPR002052">
    <property type="entry name" value="DNA_methylase_N6_adenine_CS"/>
</dbReference>
<evidence type="ECO:0000259" key="6">
    <source>
        <dbReference type="Pfam" id="PF05175"/>
    </source>
</evidence>
<sequence>MTYGQLISQLESELEALGEEKESLSYVFKELKSWTLTDLILHFPREISVEDQLLLEEIFGQLAQHIPAQHITGRAYFRDLTLKVSPDVLIPRPETGELVDLILSQNESENLRVLDIGTGSGAIALALKSARPHWEVLASDISQEALMIARENAELNKLDVQFLQSDVYENIQGQFDIIISNPPYIAFEDTAEVATNVYMHEPHSALFAEENGLAIYRTILSDASSFLNENGKIYLEIGYKQGQDLQDLAKTYLPHKQCQVLKDLFGKERMVAIYGKS</sequence>
<keyword evidence="1 5" id="KW-0489">Methyltransferase</keyword>
<dbReference type="EC" id="2.1.1.297" evidence="5"/>
<dbReference type="PANTHER" id="PTHR18895">
    <property type="entry name" value="HEMK METHYLTRANSFERASE"/>
    <property type="match status" value="1"/>
</dbReference>
<evidence type="ECO:0000313" key="9">
    <source>
        <dbReference type="Proteomes" id="UP001549055"/>
    </source>
</evidence>
<evidence type="ECO:0000256" key="4">
    <source>
        <dbReference type="ARBA" id="ARBA00048391"/>
    </source>
</evidence>
<comment type="similarity">
    <text evidence="5">Belongs to the protein N5-glutamine methyltransferase family. PrmC subfamily.</text>
</comment>
<comment type="caution">
    <text evidence="5">Lacks conserved residue(s) required for the propagation of feature annotation.</text>
</comment>
<feature type="binding site" evidence="5">
    <location>
        <position position="181"/>
    </location>
    <ligand>
        <name>S-adenosyl-L-methionine</name>
        <dbReference type="ChEBI" id="CHEBI:59789"/>
    </ligand>
</feature>
<keyword evidence="3 5" id="KW-0949">S-adenosyl-L-methionine</keyword>
<dbReference type="PANTHER" id="PTHR18895:SF74">
    <property type="entry name" value="MTRF1L RELEASE FACTOR GLUTAMINE METHYLTRANSFERASE"/>
    <property type="match status" value="1"/>
</dbReference>
<feature type="binding site" evidence="5">
    <location>
        <position position="140"/>
    </location>
    <ligand>
        <name>S-adenosyl-L-methionine</name>
        <dbReference type="ChEBI" id="CHEBI:59789"/>
    </ligand>
</feature>
<evidence type="ECO:0000313" key="8">
    <source>
        <dbReference type="EMBL" id="MET3644311.1"/>
    </source>
</evidence>
<dbReference type="InterPro" id="IPR050320">
    <property type="entry name" value="N5-glutamine_MTase"/>
</dbReference>
<dbReference type="NCBIfam" id="TIGR03534">
    <property type="entry name" value="RF_mod_PrmC"/>
    <property type="match status" value="1"/>
</dbReference>
<dbReference type="InterPro" id="IPR007848">
    <property type="entry name" value="Small_mtfrase_dom"/>
</dbReference>
<comment type="caution">
    <text evidence="8">The sequence shown here is derived from an EMBL/GenBank/DDBJ whole genome shotgun (WGS) entry which is preliminary data.</text>
</comment>
<dbReference type="InterPro" id="IPR029063">
    <property type="entry name" value="SAM-dependent_MTases_sf"/>
</dbReference>
<evidence type="ECO:0000256" key="5">
    <source>
        <dbReference type="HAMAP-Rule" id="MF_02126"/>
    </source>
</evidence>
<dbReference type="InterPro" id="IPR004556">
    <property type="entry name" value="HemK-like"/>
</dbReference>
<comment type="function">
    <text evidence="5">Methylates the class 1 translation termination release factors RF1/PrfA and RF2/PrfB on the glutamine residue of the universally conserved GGQ motif.</text>
</comment>
<dbReference type="RefSeq" id="WP_354280588.1">
    <property type="nucleotide sequence ID" value="NZ_JBEPMK010000003.1"/>
</dbReference>
<keyword evidence="9" id="KW-1185">Reference proteome</keyword>
<accession>A0ABV2JK83</accession>
<keyword evidence="2 5" id="KW-0808">Transferase</keyword>
<dbReference type="Gene3D" id="1.10.8.10">
    <property type="entry name" value="DNA helicase RuvA subunit, C-terminal domain"/>
    <property type="match status" value="1"/>
</dbReference>
<organism evidence="8 9">
    <name type="scientific">Streptococcus gallinaceus</name>
    <dbReference type="NCBI Taxonomy" id="165758"/>
    <lineage>
        <taxon>Bacteria</taxon>
        <taxon>Bacillati</taxon>
        <taxon>Bacillota</taxon>
        <taxon>Bacilli</taxon>
        <taxon>Lactobacillales</taxon>
        <taxon>Streptococcaceae</taxon>
        <taxon>Streptococcus</taxon>
    </lineage>
</organism>
<feature type="domain" description="Methyltransferase small" evidence="6">
    <location>
        <begin position="109"/>
        <end position="197"/>
    </location>
</feature>
<dbReference type="InterPro" id="IPR040758">
    <property type="entry name" value="PrmC_N"/>
</dbReference>
<dbReference type="NCBIfam" id="TIGR00536">
    <property type="entry name" value="hemK_fam"/>
    <property type="match status" value="1"/>
</dbReference>
<reference evidence="8 9" key="1">
    <citation type="submission" date="2024-06" db="EMBL/GenBank/DDBJ databases">
        <title>Genomic Encyclopedia of Type Strains, Phase IV (KMG-IV): sequencing the most valuable type-strain genomes for metagenomic binning, comparative biology and taxonomic classification.</title>
        <authorList>
            <person name="Goeker M."/>
        </authorList>
    </citation>
    <scope>NUCLEOTIDE SEQUENCE [LARGE SCALE GENOMIC DNA]</scope>
    <source>
        <strain evidence="8 9">DSM 15349</strain>
    </source>
</reference>
<dbReference type="CDD" id="cd02440">
    <property type="entry name" value="AdoMet_MTases"/>
    <property type="match status" value="1"/>
</dbReference>
<feature type="binding site" evidence="5">
    <location>
        <begin position="181"/>
        <end position="184"/>
    </location>
    <ligand>
        <name>substrate</name>
    </ligand>
</feature>
<dbReference type="HAMAP" id="MF_02126">
    <property type="entry name" value="RF_methyltr_PrmC"/>
    <property type="match status" value="1"/>
</dbReference>
<evidence type="ECO:0000256" key="2">
    <source>
        <dbReference type="ARBA" id="ARBA00022679"/>
    </source>
</evidence>
<comment type="catalytic activity">
    <reaction evidence="4 5">
        <text>L-glutaminyl-[peptide chain release factor] + S-adenosyl-L-methionine = N(5)-methyl-L-glutaminyl-[peptide chain release factor] + S-adenosyl-L-homocysteine + H(+)</text>
        <dbReference type="Rhea" id="RHEA:42896"/>
        <dbReference type="Rhea" id="RHEA-COMP:10271"/>
        <dbReference type="Rhea" id="RHEA-COMP:10272"/>
        <dbReference type="ChEBI" id="CHEBI:15378"/>
        <dbReference type="ChEBI" id="CHEBI:30011"/>
        <dbReference type="ChEBI" id="CHEBI:57856"/>
        <dbReference type="ChEBI" id="CHEBI:59789"/>
        <dbReference type="ChEBI" id="CHEBI:61891"/>
        <dbReference type="EC" id="2.1.1.297"/>
    </reaction>
</comment>
<dbReference type="SUPFAM" id="SSF53335">
    <property type="entry name" value="S-adenosyl-L-methionine-dependent methyltransferases"/>
    <property type="match status" value="1"/>
</dbReference>
<gene>
    <name evidence="5" type="primary">prmC</name>
    <name evidence="8" type="ORF">ABID27_000935</name>
</gene>
<protein>
    <recommendedName>
        <fullName evidence="5">Release factor glutamine methyltransferase</fullName>
        <shortName evidence="5">RF MTase</shortName>
        <ecNumber evidence="5">2.1.1.297</ecNumber>
    </recommendedName>
    <alternativeName>
        <fullName evidence="5">N5-glutamine methyltransferase PrmC</fullName>
    </alternativeName>
    <alternativeName>
        <fullName evidence="5">Protein-(glutamine-N5) MTase PrmC</fullName>
    </alternativeName>
    <alternativeName>
        <fullName evidence="5">Protein-glutamine N-methyltransferase PrmC</fullName>
    </alternativeName>
</protein>
<dbReference type="EMBL" id="JBEPMK010000003">
    <property type="protein sequence ID" value="MET3644311.1"/>
    <property type="molecule type" value="Genomic_DNA"/>
</dbReference>
<dbReference type="PROSITE" id="PS00092">
    <property type="entry name" value="N6_MTASE"/>
    <property type="match status" value="1"/>
</dbReference>
<proteinExistence type="inferred from homology"/>
<evidence type="ECO:0000259" key="7">
    <source>
        <dbReference type="Pfam" id="PF17827"/>
    </source>
</evidence>
<feature type="domain" description="Release factor glutamine methyltransferase N-terminal" evidence="7">
    <location>
        <begin position="5"/>
        <end position="73"/>
    </location>
</feature>
<dbReference type="Proteomes" id="UP001549055">
    <property type="component" value="Unassembled WGS sequence"/>
</dbReference>
<dbReference type="Pfam" id="PF05175">
    <property type="entry name" value="MTS"/>
    <property type="match status" value="1"/>
</dbReference>
<dbReference type="Pfam" id="PF17827">
    <property type="entry name" value="PrmC_N"/>
    <property type="match status" value="1"/>
</dbReference>
<name>A0ABV2JK83_9STRE</name>
<dbReference type="Gene3D" id="3.40.50.150">
    <property type="entry name" value="Vaccinia Virus protein VP39"/>
    <property type="match status" value="1"/>
</dbReference>
<evidence type="ECO:0000256" key="1">
    <source>
        <dbReference type="ARBA" id="ARBA00022603"/>
    </source>
</evidence>
<dbReference type="GO" id="GO:0032259">
    <property type="term" value="P:methylation"/>
    <property type="evidence" value="ECO:0007669"/>
    <property type="project" value="UniProtKB-KW"/>
</dbReference>
<feature type="binding site" evidence="5">
    <location>
        <begin position="117"/>
        <end position="121"/>
    </location>
    <ligand>
        <name>S-adenosyl-L-methionine</name>
        <dbReference type="ChEBI" id="CHEBI:59789"/>
    </ligand>
</feature>
<dbReference type="GO" id="GO:0102559">
    <property type="term" value="F:peptide chain release factor N(5)-glutamine methyltransferase activity"/>
    <property type="evidence" value="ECO:0007669"/>
    <property type="project" value="UniProtKB-EC"/>
</dbReference>
<evidence type="ECO:0000256" key="3">
    <source>
        <dbReference type="ARBA" id="ARBA00022691"/>
    </source>
</evidence>